<dbReference type="AlphaFoldDB" id="A0A451B1S9"/>
<organism evidence="10">
    <name type="scientific">Candidatus Kentrum sp. UNK</name>
    <dbReference type="NCBI Taxonomy" id="2126344"/>
    <lineage>
        <taxon>Bacteria</taxon>
        <taxon>Pseudomonadati</taxon>
        <taxon>Pseudomonadota</taxon>
        <taxon>Gammaproteobacteria</taxon>
        <taxon>Candidatus Kentrum</taxon>
    </lineage>
</organism>
<dbReference type="Pfam" id="PF12838">
    <property type="entry name" value="Fer4_7"/>
    <property type="match status" value="2"/>
</dbReference>
<evidence type="ECO:0000256" key="7">
    <source>
        <dbReference type="ARBA" id="ARBA00023014"/>
    </source>
</evidence>
<dbReference type="EMBL" id="CAADFZ010000109">
    <property type="protein sequence ID" value="VFK66804.1"/>
    <property type="molecule type" value="Genomic_DNA"/>
</dbReference>
<dbReference type="PROSITE" id="PS51379">
    <property type="entry name" value="4FE4S_FER_2"/>
    <property type="match status" value="3"/>
</dbReference>
<keyword evidence="3" id="KW-0479">Metal-binding</keyword>
<keyword evidence="1" id="KW-0813">Transport</keyword>
<reference evidence="10" key="1">
    <citation type="submission" date="2019-02" db="EMBL/GenBank/DDBJ databases">
        <authorList>
            <person name="Gruber-Vodicka R. H."/>
            <person name="Seah K. B. B."/>
        </authorList>
    </citation>
    <scope>NUCLEOTIDE SEQUENCE</scope>
    <source>
        <strain evidence="10">BECK_BY19</strain>
        <strain evidence="9">BECK_BY8</strain>
    </source>
</reference>
<evidence type="ECO:0000313" key="10">
    <source>
        <dbReference type="EMBL" id="VFK72224.1"/>
    </source>
</evidence>
<dbReference type="PROSITE" id="PS00198">
    <property type="entry name" value="4FE4S_FER_1"/>
    <property type="match status" value="1"/>
</dbReference>
<sequence>MASFPYAIADGGAWRSDDALWRIGEEMGIIAVRRRPRLPCSCPRVKMRYPCRQAPALRIPVPHENNNHEEKIIIDRRRFLTDGARAFCGVGLLGLGLGLHSRKALPAQALRPPGALPEGDFLAACVRCGLCVRACPYDIVKLAEPGEPIPTGTPYFVARSGPCEMCQDIPCVPACPSGALDHGLTEIDKARMGLAVLADQESCIAFRGLRCEVCFNSCPARGKAITIEPRANPRTGMHAMLIPVVHSEDCTGCGKCEQACILEEAAIKVYPLRLARGAAGEHYRLGWEERNKGGEALVTPDAPHRYHLPEGMEYEHAGRGLIREAPFASNPLETLNKGGKAP</sequence>
<evidence type="ECO:0000256" key="2">
    <source>
        <dbReference type="ARBA" id="ARBA00022485"/>
    </source>
</evidence>
<evidence type="ECO:0000256" key="4">
    <source>
        <dbReference type="ARBA" id="ARBA00022737"/>
    </source>
</evidence>
<proteinExistence type="predicted"/>
<dbReference type="InterPro" id="IPR017900">
    <property type="entry name" value="4Fe4S_Fe_S_CS"/>
</dbReference>
<dbReference type="CDD" id="cd16373">
    <property type="entry name" value="DMSOR_beta_like"/>
    <property type="match status" value="1"/>
</dbReference>
<dbReference type="GO" id="GO:0051539">
    <property type="term" value="F:4 iron, 4 sulfur cluster binding"/>
    <property type="evidence" value="ECO:0007669"/>
    <property type="project" value="UniProtKB-KW"/>
</dbReference>
<feature type="domain" description="4Fe-4S ferredoxin-type" evidence="8">
    <location>
        <begin position="115"/>
        <end position="145"/>
    </location>
</feature>
<keyword evidence="7" id="KW-0411">Iron-sulfur</keyword>
<dbReference type="InterPro" id="IPR017896">
    <property type="entry name" value="4Fe4S_Fe-S-bd"/>
</dbReference>
<feature type="domain" description="4Fe-4S ferredoxin-type" evidence="8">
    <location>
        <begin position="194"/>
        <end position="230"/>
    </location>
</feature>
<accession>A0A451B1S9</accession>
<evidence type="ECO:0000256" key="1">
    <source>
        <dbReference type="ARBA" id="ARBA00022448"/>
    </source>
</evidence>
<evidence type="ECO:0000259" key="8">
    <source>
        <dbReference type="PROSITE" id="PS51379"/>
    </source>
</evidence>
<evidence type="ECO:0000256" key="5">
    <source>
        <dbReference type="ARBA" id="ARBA00022982"/>
    </source>
</evidence>
<dbReference type="SUPFAM" id="SSF54862">
    <property type="entry name" value="4Fe-4S ferredoxins"/>
    <property type="match status" value="1"/>
</dbReference>
<name>A0A451B1S9_9GAMM</name>
<evidence type="ECO:0000313" key="9">
    <source>
        <dbReference type="EMBL" id="VFK66804.1"/>
    </source>
</evidence>
<dbReference type="Gene3D" id="3.30.70.20">
    <property type="match status" value="2"/>
</dbReference>
<dbReference type="InterPro" id="IPR050157">
    <property type="entry name" value="PSI_iron-sulfur_center"/>
</dbReference>
<dbReference type="NCBIfam" id="TIGR00397">
    <property type="entry name" value="mauM_napG"/>
    <property type="match status" value="1"/>
</dbReference>
<keyword evidence="5" id="KW-0249">Electron transport</keyword>
<evidence type="ECO:0000256" key="3">
    <source>
        <dbReference type="ARBA" id="ARBA00022723"/>
    </source>
</evidence>
<dbReference type="GO" id="GO:0046872">
    <property type="term" value="F:metal ion binding"/>
    <property type="evidence" value="ECO:0007669"/>
    <property type="project" value="UniProtKB-KW"/>
</dbReference>
<dbReference type="PANTHER" id="PTHR24960:SF79">
    <property type="entry name" value="PHOTOSYSTEM I IRON-SULFUR CENTER"/>
    <property type="match status" value="1"/>
</dbReference>
<keyword evidence="4" id="KW-0677">Repeat</keyword>
<evidence type="ECO:0000256" key="6">
    <source>
        <dbReference type="ARBA" id="ARBA00023004"/>
    </source>
</evidence>
<feature type="domain" description="4Fe-4S ferredoxin-type" evidence="8">
    <location>
        <begin position="241"/>
        <end position="272"/>
    </location>
</feature>
<dbReference type="EMBL" id="CAADGD010000102">
    <property type="protein sequence ID" value="VFK72224.1"/>
    <property type="molecule type" value="Genomic_DNA"/>
</dbReference>
<protein>
    <submittedName>
        <fullName evidence="10">Periplasmic nitrate reductase subunit NapG</fullName>
    </submittedName>
</protein>
<keyword evidence="2" id="KW-0004">4Fe-4S</keyword>
<dbReference type="NCBIfam" id="NF007012">
    <property type="entry name" value="PRK09476.1"/>
    <property type="match status" value="1"/>
</dbReference>
<dbReference type="PANTHER" id="PTHR24960">
    <property type="entry name" value="PHOTOSYSTEM I IRON-SULFUR CENTER-RELATED"/>
    <property type="match status" value="1"/>
</dbReference>
<gene>
    <name evidence="9" type="ORF">BECKUNK1418G_GA0071005_11092</name>
    <name evidence="10" type="ORF">BECKUNK1418H_GA0071006_11022</name>
</gene>
<dbReference type="InterPro" id="IPR004494">
    <property type="entry name" value="MauM_NapG"/>
</dbReference>
<keyword evidence="6" id="KW-0408">Iron</keyword>